<dbReference type="EMBL" id="CP035704">
    <property type="protein sequence ID" value="QBB69054.1"/>
    <property type="molecule type" value="Genomic_DNA"/>
</dbReference>
<feature type="signal peptide" evidence="1">
    <location>
        <begin position="1"/>
        <end position="18"/>
    </location>
</feature>
<gene>
    <name evidence="2" type="ORF">ELE36_00905</name>
</gene>
<feature type="chain" id="PRO_5019069313" description="DUF1849 family protein" evidence="1">
    <location>
        <begin position="19"/>
        <end position="261"/>
    </location>
</feature>
<evidence type="ECO:0000313" key="2">
    <source>
        <dbReference type="EMBL" id="QBB69054.1"/>
    </source>
</evidence>
<dbReference type="Proteomes" id="UP000291562">
    <property type="component" value="Chromosome"/>
</dbReference>
<dbReference type="OrthoDB" id="1491713at2"/>
<organism evidence="2 3">
    <name type="scientific">Pseudolysobacter antarcticus</name>
    <dbReference type="NCBI Taxonomy" id="2511995"/>
    <lineage>
        <taxon>Bacteria</taxon>
        <taxon>Pseudomonadati</taxon>
        <taxon>Pseudomonadota</taxon>
        <taxon>Gammaproteobacteria</taxon>
        <taxon>Lysobacterales</taxon>
        <taxon>Rhodanobacteraceae</taxon>
        <taxon>Pseudolysobacter</taxon>
    </lineage>
</organism>
<protein>
    <recommendedName>
        <fullName evidence="4">DUF1849 family protein</fullName>
    </recommendedName>
</protein>
<dbReference type="KEGG" id="xbc:ELE36_00905"/>
<evidence type="ECO:0000256" key="1">
    <source>
        <dbReference type="SAM" id="SignalP"/>
    </source>
</evidence>
<reference evidence="2 3" key="1">
    <citation type="submission" date="2019-01" db="EMBL/GenBank/DDBJ databases">
        <title>Pseudolysobacter antarctica gen. nov., sp. nov., isolated from Fildes Peninsula, Antarctica.</title>
        <authorList>
            <person name="Wei Z."/>
            <person name="Peng F."/>
        </authorList>
    </citation>
    <scope>NUCLEOTIDE SEQUENCE [LARGE SCALE GENOMIC DNA]</scope>
    <source>
        <strain evidence="2 3">AQ6-296</strain>
    </source>
</reference>
<accession>A0A411HF30</accession>
<evidence type="ECO:0000313" key="3">
    <source>
        <dbReference type="Proteomes" id="UP000291562"/>
    </source>
</evidence>
<keyword evidence="3" id="KW-1185">Reference proteome</keyword>
<keyword evidence="1" id="KW-0732">Signal</keyword>
<sequence>MRIVFVAAILCATQNVLAQAETSAAPHSYAGNAYALDDHRLLFREVHYLNASARDQRVVVYQCPDGSVFARKHVRAGGDAQTPDFELDDARLGYREGVRQGGKGREVFMRRSSDQPENMQPLPREKDSVIDAGFDTFVQRHWQELQHGDSVSIPFLVPSRMRFYEFKVKRISEPSVGHGEMLIRLAMDSWYSFALPHIDVSYDIATRQLLRFEGLLNIRGADGKNLTGRVEFPLSDRHATVDASELAKAESAPLVKTCGAQ</sequence>
<dbReference type="RefSeq" id="WP_129831309.1">
    <property type="nucleotide sequence ID" value="NZ_CP035704.1"/>
</dbReference>
<name>A0A411HF30_9GAMM</name>
<proteinExistence type="predicted"/>
<evidence type="ECO:0008006" key="4">
    <source>
        <dbReference type="Google" id="ProtNLM"/>
    </source>
</evidence>
<dbReference type="AlphaFoldDB" id="A0A411HF30"/>